<sequence length="198" mass="22235">EEGHAREPKEENVTSLGPVVRDGEKEFMVWISGGMKIYVELERARLIKKTGENQGISGPYCRGFRLDAEIVVRLCLDRQDYVRAQILSRKINLRVFEADTSKEKKKPKEGDNVVEEAPVDIPSLLELKHIYYELMIRGRGGNATAVRRGPSTTPARPTAAGRVFCLISHAWQDIAAEAVKTRRRATKKPYSRSIVGAT</sequence>
<proteinExistence type="predicted"/>
<organism evidence="1 2">
    <name type="scientific">Coptis chinensis</name>
    <dbReference type="NCBI Taxonomy" id="261450"/>
    <lineage>
        <taxon>Eukaryota</taxon>
        <taxon>Viridiplantae</taxon>
        <taxon>Streptophyta</taxon>
        <taxon>Embryophyta</taxon>
        <taxon>Tracheophyta</taxon>
        <taxon>Spermatophyta</taxon>
        <taxon>Magnoliopsida</taxon>
        <taxon>Ranunculales</taxon>
        <taxon>Ranunculaceae</taxon>
        <taxon>Coptidoideae</taxon>
        <taxon>Coptis</taxon>
    </lineage>
</organism>
<reference evidence="1 2" key="1">
    <citation type="submission" date="2020-10" db="EMBL/GenBank/DDBJ databases">
        <title>The Coptis chinensis genome and diversification of protoberbering-type alkaloids.</title>
        <authorList>
            <person name="Wang B."/>
            <person name="Shu S."/>
            <person name="Song C."/>
            <person name="Liu Y."/>
        </authorList>
    </citation>
    <scope>NUCLEOTIDE SEQUENCE [LARGE SCALE GENOMIC DNA]</scope>
    <source>
        <strain evidence="1">HL-2020</strain>
        <tissue evidence="1">Leaf</tissue>
    </source>
</reference>
<dbReference type="OrthoDB" id="1721146at2759"/>
<dbReference type="AlphaFoldDB" id="A0A835I598"/>
<evidence type="ECO:0000313" key="1">
    <source>
        <dbReference type="EMBL" id="KAF9610829.1"/>
    </source>
</evidence>
<protein>
    <submittedName>
        <fullName evidence="1">Uncharacterized protein</fullName>
    </submittedName>
</protein>
<name>A0A835I598_9MAGN</name>
<comment type="caution">
    <text evidence="1">The sequence shown here is derived from an EMBL/GenBank/DDBJ whole genome shotgun (WGS) entry which is preliminary data.</text>
</comment>
<evidence type="ECO:0000313" key="2">
    <source>
        <dbReference type="Proteomes" id="UP000631114"/>
    </source>
</evidence>
<feature type="non-terminal residue" evidence="1">
    <location>
        <position position="1"/>
    </location>
</feature>
<accession>A0A835I598</accession>
<dbReference type="Proteomes" id="UP000631114">
    <property type="component" value="Unassembled WGS sequence"/>
</dbReference>
<gene>
    <name evidence="1" type="ORF">IFM89_025195</name>
</gene>
<dbReference type="EMBL" id="JADFTS010000004">
    <property type="protein sequence ID" value="KAF9610829.1"/>
    <property type="molecule type" value="Genomic_DNA"/>
</dbReference>
<keyword evidence="2" id="KW-1185">Reference proteome</keyword>